<keyword evidence="1" id="KW-0472">Membrane</keyword>
<sequence>MTQEIRTITIGAGQARPRRRSQKHTRRRVRLNGWTVAKYAALTVAGVLLFRAGAAYALTERGYKAIGGEVFALFLPVFYYTISATVRDYIKEIKSIFREEKDHEKTC</sequence>
<protein>
    <submittedName>
        <fullName evidence="2">Uncharacterized protein</fullName>
    </submittedName>
</protein>
<evidence type="ECO:0000256" key="1">
    <source>
        <dbReference type="SAM" id="Phobius"/>
    </source>
</evidence>
<organism evidence="2 3">
    <name type="scientific">Flavonifractor plautii</name>
    <name type="common">Fusobacterium plautii</name>
    <dbReference type="NCBI Taxonomy" id="292800"/>
    <lineage>
        <taxon>Bacteria</taxon>
        <taxon>Bacillati</taxon>
        <taxon>Bacillota</taxon>
        <taxon>Clostridia</taxon>
        <taxon>Eubacteriales</taxon>
        <taxon>Oscillospiraceae</taxon>
        <taxon>Flavonifractor</taxon>
    </lineage>
</organism>
<gene>
    <name evidence="2" type="ORF">GKE97_16650</name>
</gene>
<dbReference type="Proteomes" id="UP000434475">
    <property type="component" value="Unassembled WGS sequence"/>
</dbReference>
<dbReference type="RefSeq" id="WP_172697874.1">
    <property type="nucleotide sequence ID" value="NZ_JADNCN010000030.1"/>
</dbReference>
<proteinExistence type="predicted"/>
<keyword evidence="1" id="KW-0812">Transmembrane</keyword>
<dbReference type="AlphaFoldDB" id="A0A6I2R7I1"/>
<name>A0A6I2R7I1_FLAPL</name>
<feature type="transmembrane region" description="Helical" evidence="1">
    <location>
        <begin position="70"/>
        <end position="90"/>
    </location>
</feature>
<keyword evidence="1" id="KW-1133">Transmembrane helix</keyword>
<reference evidence="2 3" key="1">
    <citation type="journal article" date="2019" name="Nat. Med.">
        <title>A library of human gut bacterial isolates paired with longitudinal multiomics data enables mechanistic microbiome research.</title>
        <authorList>
            <person name="Poyet M."/>
            <person name="Groussin M."/>
            <person name="Gibbons S.M."/>
            <person name="Avila-Pacheco J."/>
            <person name="Jiang X."/>
            <person name="Kearney S.M."/>
            <person name="Perrotta A.R."/>
            <person name="Berdy B."/>
            <person name="Zhao S."/>
            <person name="Lieberman T.D."/>
            <person name="Swanson P.K."/>
            <person name="Smith M."/>
            <person name="Roesemann S."/>
            <person name="Alexander J.E."/>
            <person name="Rich S.A."/>
            <person name="Livny J."/>
            <person name="Vlamakis H."/>
            <person name="Clish C."/>
            <person name="Bullock K."/>
            <person name="Deik A."/>
            <person name="Scott J."/>
            <person name="Pierce K.A."/>
            <person name="Xavier R.J."/>
            <person name="Alm E.J."/>
        </authorList>
    </citation>
    <scope>NUCLEOTIDE SEQUENCE [LARGE SCALE GENOMIC DNA]</scope>
    <source>
        <strain evidence="2 3">BIOML-A2</strain>
    </source>
</reference>
<accession>A0A6I2R7I1</accession>
<comment type="caution">
    <text evidence="2">The sequence shown here is derived from an EMBL/GenBank/DDBJ whole genome shotgun (WGS) entry which is preliminary data.</text>
</comment>
<feature type="transmembrane region" description="Helical" evidence="1">
    <location>
        <begin position="36"/>
        <end position="58"/>
    </location>
</feature>
<dbReference type="EMBL" id="WKPR01000020">
    <property type="protein sequence ID" value="MSB21136.1"/>
    <property type="molecule type" value="Genomic_DNA"/>
</dbReference>
<evidence type="ECO:0000313" key="3">
    <source>
        <dbReference type="Proteomes" id="UP000434475"/>
    </source>
</evidence>
<evidence type="ECO:0000313" key="2">
    <source>
        <dbReference type="EMBL" id="MSB21136.1"/>
    </source>
</evidence>